<dbReference type="Proteomes" id="UP001153709">
    <property type="component" value="Chromosome 1"/>
</dbReference>
<evidence type="ECO:0000313" key="3">
    <source>
        <dbReference type="Proteomes" id="UP001153709"/>
    </source>
</evidence>
<keyword evidence="3" id="KW-1185">Reference proteome</keyword>
<evidence type="ECO:0000256" key="1">
    <source>
        <dbReference type="SAM" id="MobiDB-lite"/>
    </source>
</evidence>
<gene>
    <name evidence="2" type="ORF">DIABBA_LOCUS1431</name>
</gene>
<sequence>MLPPSRQTHRILTIWTISPAKKKKRIAAGSEVITAGQGKGTFQDSSDEDQDDDQISLHDESEGSDFVDQI</sequence>
<accession>A0A9N9SQK9</accession>
<name>A0A9N9SQK9_DIABA</name>
<reference evidence="2" key="1">
    <citation type="submission" date="2022-01" db="EMBL/GenBank/DDBJ databases">
        <authorList>
            <person name="King R."/>
        </authorList>
    </citation>
    <scope>NUCLEOTIDE SEQUENCE</scope>
</reference>
<dbReference type="EMBL" id="OU898276">
    <property type="protein sequence ID" value="CAG9827437.1"/>
    <property type="molecule type" value="Genomic_DNA"/>
</dbReference>
<dbReference type="AlphaFoldDB" id="A0A9N9SQK9"/>
<organism evidence="2 3">
    <name type="scientific">Diabrotica balteata</name>
    <name type="common">Banded cucumber beetle</name>
    <dbReference type="NCBI Taxonomy" id="107213"/>
    <lineage>
        <taxon>Eukaryota</taxon>
        <taxon>Metazoa</taxon>
        <taxon>Ecdysozoa</taxon>
        <taxon>Arthropoda</taxon>
        <taxon>Hexapoda</taxon>
        <taxon>Insecta</taxon>
        <taxon>Pterygota</taxon>
        <taxon>Neoptera</taxon>
        <taxon>Endopterygota</taxon>
        <taxon>Coleoptera</taxon>
        <taxon>Polyphaga</taxon>
        <taxon>Cucujiformia</taxon>
        <taxon>Chrysomeloidea</taxon>
        <taxon>Chrysomelidae</taxon>
        <taxon>Galerucinae</taxon>
        <taxon>Diabroticina</taxon>
        <taxon>Diabroticites</taxon>
        <taxon>Diabrotica</taxon>
    </lineage>
</organism>
<evidence type="ECO:0000313" key="2">
    <source>
        <dbReference type="EMBL" id="CAG9827437.1"/>
    </source>
</evidence>
<feature type="region of interest" description="Disordered" evidence="1">
    <location>
        <begin position="32"/>
        <end position="70"/>
    </location>
</feature>
<proteinExistence type="predicted"/>
<protein>
    <submittedName>
        <fullName evidence="2">Uncharacterized protein</fullName>
    </submittedName>
</protein>
<feature type="compositionally biased region" description="Acidic residues" evidence="1">
    <location>
        <begin position="45"/>
        <end position="54"/>
    </location>
</feature>